<dbReference type="Proteomes" id="UP001140087">
    <property type="component" value="Unassembled WGS sequence"/>
</dbReference>
<proteinExistence type="predicted"/>
<keyword evidence="2" id="KW-1185">Reference proteome</keyword>
<evidence type="ECO:0000313" key="2">
    <source>
        <dbReference type="Proteomes" id="UP001140087"/>
    </source>
</evidence>
<dbReference type="EMBL" id="JANBUN010000061">
    <property type="protein sequence ID" value="KAJ2807386.1"/>
    <property type="molecule type" value="Genomic_DNA"/>
</dbReference>
<evidence type="ECO:0000313" key="1">
    <source>
        <dbReference type="EMBL" id="KAJ2807386.1"/>
    </source>
</evidence>
<reference evidence="1" key="1">
    <citation type="submission" date="2022-07" db="EMBL/GenBank/DDBJ databases">
        <title>Phylogenomic reconstructions and comparative analyses of Kickxellomycotina fungi.</title>
        <authorList>
            <person name="Reynolds N.K."/>
            <person name="Stajich J.E."/>
            <person name="Barry K."/>
            <person name="Grigoriev I.V."/>
            <person name="Crous P."/>
            <person name="Smith M.E."/>
        </authorList>
    </citation>
    <scope>NUCLEOTIDE SEQUENCE</scope>
    <source>
        <strain evidence="1">BCRC 34780</strain>
    </source>
</reference>
<gene>
    <name evidence="1" type="ORF">H4R21_000495</name>
</gene>
<accession>A0ACC1LFV1</accession>
<comment type="caution">
    <text evidence="1">The sequence shown here is derived from an EMBL/GenBank/DDBJ whole genome shotgun (WGS) entry which is preliminary data.</text>
</comment>
<name>A0ACC1LFV1_9FUNG</name>
<organism evidence="1 2">
    <name type="scientific">Coemansia helicoidea</name>
    <dbReference type="NCBI Taxonomy" id="1286919"/>
    <lineage>
        <taxon>Eukaryota</taxon>
        <taxon>Fungi</taxon>
        <taxon>Fungi incertae sedis</taxon>
        <taxon>Zoopagomycota</taxon>
        <taxon>Kickxellomycotina</taxon>
        <taxon>Kickxellomycetes</taxon>
        <taxon>Kickxellales</taxon>
        <taxon>Kickxellaceae</taxon>
        <taxon>Coemansia</taxon>
    </lineage>
</organism>
<sequence>MVGCANAVKRVQIDVHYLFDPFPGWEEVIQRMRAVASKWRVVGLKVAMHPYGHQGGGHDVDMGKYMDNIAGVVRALTALMPDVRRMGCQGSDRSQAASLICGFLAWRYADQLRWFDSNHRITVPPGCQFTRLRLVSLSYDLATDYQIPQMAAGELVDVMLMDGPSNHSWASFSADSDSRVIEFTNLKGLLAVYRTTHLENEVAVRHRDGHPWKLQFPRLESLNIQCGENICPLLEYAVLPSHMESIQIQLRSATYQDHTNLVLPATKRLILGITGESEGDPSGLPVINRFFESARGSESLELHINDRMLPVVPDSITCTALTHLLVAARTSVDTMLAFIERLPNLTELTLYTLDLSDTQADISVPGADEDTVVEPLHTWLESLTIEYDISIHSPDTATAVVKYMLLRIPTLFRLVSRMTPEGLVLSFVEQYAPRYPHLRGVEMELCRGDLPEYAMLG</sequence>
<protein>
    <submittedName>
        <fullName evidence="1">Uncharacterized protein</fullName>
    </submittedName>
</protein>